<proteinExistence type="predicted"/>
<comment type="caution">
    <text evidence="2">The sequence shown here is derived from an EMBL/GenBank/DDBJ whole genome shotgun (WGS) entry which is preliminary data.</text>
</comment>
<dbReference type="PANTHER" id="PTHR46307">
    <property type="entry name" value="G9A, ISOFORM B"/>
    <property type="match status" value="1"/>
</dbReference>
<dbReference type="PANTHER" id="PTHR46307:SF2">
    <property type="entry name" value="HISTONE-LYSINE N-METHYLTRANSFERASE EHMT1"/>
    <property type="match status" value="1"/>
</dbReference>
<dbReference type="Gene3D" id="2.170.270.10">
    <property type="entry name" value="SET domain"/>
    <property type="match status" value="1"/>
</dbReference>
<accession>A0ABV0SAY9</accession>
<sequence>QERVCIPCVNSVDSEPVPDDYKYITENCVTSPMNIDRNITHLQADSTPEDQQQPSALPDTSSSSGAS</sequence>
<feature type="non-terminal residue" evidence="2">
    <location>
        <position position="1"/>
    </location>
</feature>
<feature type="compositionally biased region" description="Polar residues" evidence="1">
    <location>
        <begin position="40"/>
        <end position="67"/>
    </location>
</feature>
<dbReference type="SUPFAM" id="SSF82199">
    <property type="entry name" value="SET domain"/>
    <property type="match status" value="1"/>
</dbReference>
<evidence type="ECO:0000256" key="1">
    <source>
        <dbReference type="SAM" id="MobiDB-lite"/>
    </source>
</evidence>
<organism evidence="2 3">
    <name type="scientific">Xenoophorus captivus</name>
    <dbReference type="NCBI Taxonomy" id="1517983"/>
    <lineage>
        <taxon>Eukaryota</taxon>
        <taxon>Metazoa</taxon>
        <taxon>Chordata</taxon>
        <taxon>Craniata</taxon>
        <taxon>Vertebrata</taxon>
        <taxon>Euteleostomi</taxon>
        <taxon>Actinopterygii</taxon>
        <taxon>Neopterygii</taxon>
        <taxon>Teleostei</taxon>
        <taxon>Neoteleostei</taxon>
        <taxon>Acanthomorphata</taxon>
        <taxon>Ovalentaria</taxon>
        <taxon>Atherinomorphae</taxon>
        <taxon>Cyprinodontiformes</taxon>
        <taxon>Goodeidae</taxon>
        <taxon>Xenoophorus</taxon>
    </lineage>
</organism>
<protein>
    <submittedName>
        <fullName evidence="2">Histone-lysine N-methyltransferase ehmt1</fullName>
    </submittedName>
</protein>
<dbReference type="InterPro" id="IPR046341">
    <property type="entry name" value="SET_dom_sf"/>
</dbReference>
<dbReference type="EMBL" id="JAHRIN010075999">
    <property type="protein sequence ID" value="MEQ2217659.1"/>
    <property type="molecule type" value="Genomic_DNA"/>
</dbReference>
<name>A0ABV0SAY9_9TELE</name>
<gene>
    <name evidence="2" type="primary">EHMT1_2</name>
    <name evidence="2" type="ORF">XENOCAPTIV_018102</name>
</gene>
<evidence type="ECO:0000313" key="2">
    <source>
        <dbReference type="EMBL" id="MEQ2217659.1"/>
    </source>
</evidence>
<dbReference type="Proteomes" id="UP001434883">
    <property type="component" value="Unassembled WGS sequence"/>
</dbReference>
<reference evidence="2 3" key="1">
    <citation type="submission" date="2021-06" db="EMBL/GenBank/DDBJ databases">
        <authorList>
            <person name="Palmer J.M."/>
        </authorList>
    </citation>
    <scope>NUCLEOTIDE SEQUENCE [LARGE SCALE GENOMIC DNA]</scope>
    <source>
        <strain evidence="2 3">XC_2019</strain>
        <tissue evidence="2">Muscle</tissue>
    </source>
</reference>
<evidence type="ECO:0000313" key="3">
    <source>
        <dbReference type="Proteomes" id="UP001434883"/>
    </source>
</evidence>
<dbReference type="InterPro" id="IPR043550">
    <property type="entry name" value="EHMT1/EHMT2"/>
</dbReference>
<keyword evidence="3" id="KW-1185">Reference proteome</keyword>
<feature type="region of interest" description="Disordered" evidence="1">
    <location>
        <begin position="39"/>
        <end position="67"/>
    </location>
</feature>